<dbReference type="SUPFAM" id="SSF56954">
    <property type="entry name" value="Outer membrane efflux proteins (OEP)"/>
    <property type="match status" value="1"/>
</dbReference>
<evidence type="ECO:0000256" key="2">
    <source>
        <dbReference type="ARBA" id="ARBA00007613"/>
    </source>
</evidence>
<feature type="coiled-coil region" evidence="8">
    <location>
        <begin position="400"/>
        <end position="427"/>
    </location>
</feature>
<keyword evidence="8" id="KW-0175">Coiled coil</keyword>
<name>A0A521AX19_SACCC</name>
<dbReference type="PANTHER" id="PTHR30026:SF21">
    <property type="entry name" value="SLR1270 PROTEIN"/>
    <property type="match status" value="1"/>
</dbReference>
<evidence type="ECO:0000256" key="8">
    <source>
        <dbReference type="SAM" id="Coils"/>
    </source>
</evidence>
<dbReference type="InterPro" id="IPR051906">
    <property type="entry name" value="TolC-like"/>
</dbReference>
<dbReference type="GO" id="GO:1990281">
    <property type="term" value="C:efflux pump complex"/>
    <property type="evidence" value="ECO:0007669"/>
    <property type="project" value="TreeGrafter"/>
</dbReference>
<evidence type="ECO:0000313" key="10">
    <source>
        <dbReference type="Proteomes" id="UP000319040"/>
    </source>
</evidence>
<proteinExistence type="inferred from homology"/>
<evidence type="ECO:0000256" key="4">
    <source>
        <dbReference type="ARBA" id="ARBA00022452"/>
    </source>
</evidence>
<evidence type="ECO:0000256" key="6">
    <source>
        <dbReference type="ARBA" id="ARBA00023136"/>
    </source>
</evidence>
<comment type="subcellular location">
    <subcellularLocation>
        <location evidence="1">Cell outer membrane</location>
    </subcellularLocation>
</comment>
<evidence type="ECO:0000256" key="7">
    <source>
        <dbReference type="ARBA" id="ARBA00023237"/>
    </source>
</evidence>
<dbReference type="EMBL" id="FXTB01000001">
    <property type="protein sequence ID" value="SMO39387.1"/>
    <property type="molecule type" value="Genomic_DNA"/>
</dbReference>
<evidence type="ECO:0000256" key="1">
    <source>
        <dbReference type="ARBA" id="ARBA00004442"/>
    </source>
</evidence>
<keyword evidence="4" id="KW-1134">Transmembrane beta strand</keyword>
<dbReference type="OrthoDB" id="13803at2"/>
<keyword evidence="6" id="KW-0472">Membrane</keyword>
<protein>
    <submittedName>
        <fullName evidence="9">Outer membrane protein TolC</fullName>
    </submittedName>
</protein>
<sequence>MTMQIKGILLATLIFYLGALPPTKAQKGDTSHVFTLDQILTMANNNNSEILKSMADLKSARADNQQANAMYLPSVELSNTYYATTDPLNAFGFKLQQATVTQADFNPALLNDPGTINNFHTQIKVEQPLINVDAWMGKSAAAKKVKAMELKSEYTQAHIHFIIKQTYYALQLAKARKAVVKKALKASDAYLRIGEDNLEQGYMKEADLLAIKVRKLELDAEMKATENQEKSIQETLNFLIGRDINLPLEVTDSIEQVSFSLAGMDNVSNRADVLAMQYGMQARHMMKKSGAFSFAPRINAFGMYNMYDADFGGFDADSWMVGINLTWKLFNGGRNLGKFNKSKAEFIRSEIEYHEYLNKGNMELMQAKRDITVNQSQLLTYRTAVKQAQESLRIRTNRYKEGMERTSDLLMAEAKTAENELKHLNAIYNYNVSVFKYELLSSEANK</sequence>
<evidence type="ECO:0000313" key="9">
    <source>
        <dbReference type="EMBL" id="SMO39387.1"/>
    </source>
</evidence>
<dbReference type="GO" id="GO:0015288">
    <property type="term" value="F:porin activity"/>
    <property type="evidence" value="ECO:0007669"/>
    <property type="project" value="TreeGrafter"/>
</dbReference>
<dbReference type="PANTHER" id="PTHR30026">
    <property type="entry name" value="OUTER MEMBRANE PROTEIN TOLC"/>
    <property type="match status" value="1"/>
</dbReference>
<dbReference type="GO" id="GO:0015562">
    <property type="term" value="F:efflux transmembrane transporter activity"/>
    <property type="evidence" value="ECO:0007669"/>
    <property type="project" value="InterPro"/>
</dbReference>
<gene>
    <name evidence="9" type="ORF">SAMN06265379_101499</name>
</gene>
<accession>A0A521AX19</accession>
<organism evidence="9 10">
    <name type="scientific">Saccharicrinis carchari</name>
    <dbReference type="NCBI Taxonomy" id="1168039"/>
    <lineage>
        <taxon>Bacteria</taxon>
        <taxon>Pseudomonadati</taxon>
        <taxon>Bacteroidota</taxon>
        <taxon>Bacteroidia</taxon>
        <taxon>Marinilabiliales</taxon>
        <taxon>Marinilabiliaceae</taxon>
        <taxon>Saccharicrinis</taxon>
    </lineage>
</organism>
<evidence type="ECO:0000256" key="5">
    <source>
        <dbReference type="ARBA" id="ARBA00022692"/>
    </source>
</evidence>
<comment type="similarity">
    <text evidence="2">Belongs to the outer membrane factor (OMF) (TC 1.B.17) family.</text>
</comment>
<evidence type="ECO:0000256" key="3">
    <source>
        <dbReference type="ARBA" id="ARBA00022448"/>
    </source>
</evidence>
<keyword evidence="3" id="KW-0813">Transport</keyword>
<dbReference type="AlphaFoldDB" id="A0A521AX19"/>
<dbReference type="InterPro" id="IPR003423">
    <property type="entry name" value="OMP_efflux"/>
</dbReference>
<reference evidence="9 10" key="1">
    <citation type="submission" date="2017-05" db="EMBL/GenBank/DDBJ databases">
        <authorList>
            <person name="Varghese N."/>
            <person name="Submissions S."/>
        </authorList>
    </citation>
    <scope>NUCLEOTIDE SEQUENCE [LARGE SCALE GENOMIC DNA]</scope>
    <source>
        <strain evidence="9 10">DSM 27040</strain>
    </source>
</reference>
<keyword evidence="7" id="KW-0998">Cell outer membrane</keyword>
<keyword evidence="10" id="KW-1185">Reference proteome</keyword>
<dbReference type="Gene3D" id="1.20.1600.10">
    <property type="entry name" value="Outer membrane efflux proteins (OEP)"/>
    <property type="match status" value="1"/>
</dbReference>
<dbReference type="Pfam" id="PF02321">
    <property type="entry name" value="OEP"/>
    <property type="match status" value="2"/>
</dbReference>
<keyword evidence="5" id="KW-0812">Transmembrane</keyword>
<dbReference type="Proteomes" id="UP000319040">
    <property type="component" value="Unassembled WGS sequence"/>
</dbReference>
<dbReference type="GO" id="GO:0009279">
    <property type="term" value="C:cell outer membrane"/>
    <property type="evidence" value="ECO:0007669"/>
    <property type="project" value="UniProtKB-SubCell"/>
</dbReference>